<dbReference type="EMBL" id="JANPWB010000009">
    <property type="protein sequence ID" value="KAJ1152788.1"/>
    <property type="molecule type" value="Genomic_DNA"/>
</dbReference>
<dbReference type="Pfam" id="PF00098">
    <property type="entry name" value="zf-CCHC"/>
    <property type="match status" value="1"/>
</dbReference>
<feature type="compositionally biased region" description="Low complexity" evidence="2">
    <location>
        <begin position="11"/>
        <end position="24"/>
    </location>
</feature>
<feature type="domain" description="CCHC-type" evidence="3">
    <location>
        <begin position="26"/>
        <end position="40"/>
    </location>
</feature>
<keyword evidence="1" id="KW-0862">Zinc</keyword>
<comment type="caution">
    <text evidence="4">The sequence shown here is derived from an EMBL/GenBank/DDBJ whole genome shotgun (WGS) entry which is preliminary data.</text>
</comment>
<dbReference type="Proteomes" id="UP001066276">
    <property type="component" value="Chromosome 5"/>
</dbReference>
<dbReference type="PROSITE" id="PS50158">
    <property type="entry name" value="ZF_CCHC"/>
    <property type="match status" value="1"/>
</dbReference>
<dbReference type="Gene3D" id="4.10.60.10">
    <property type="entry name" value="Zinc finger, CCHC-type"/>
    <property type="match status" value="1"/>
</dbReference>
<feature type="region of interest" description="Disordered" evidence="2">
    <location>
        <begin position="179"/>
        <end position="205"/>
    </location>
</feature>
<evidence type="ECO:0000313" key="4">
    <source>
        <dbReference type="EMBL" id="KAJ1152788.1"/>
    </source>
</evidence>
<feature type="region of interest" description="Disordered" evidence="2">
    <location>
        <begin position="1"/>
        <end position="24"/>
    </location>
</feature>
<protein>
    <recommendedName>
        <fullName evidence="3">CCHC-type domain-containing protein</fullName>
    </recommendedName>
</protein>
<evidence type="ECO:0000256" key="2">
    <source>
        <dbReference type="SAM" id="MobiDB-lite"/>
    </source>
</evidence>
<evidence type="ECO:0000256" key="1">
    <source>
        <dbReference type="PROSITE-ProRule" id="PRU00047"/>
    </source>
</evidence>
<gene>
    <name evidence="4" type="ORF">NDU88_005563</name>
</gene>
<dbReference type="PANTHER" id="PTHR46888:SF15">
    <property type="entry name" value="ZINC FINGER AND SCAN DOMAIN-CONTAINING PROTEIN 12-LIKE"/>
    <property type="match status" value="1"/>
</dbReference>
<dbReference type="PANTHER" id="PTHR46888">
    <property type="entry name" value="ZINC KNUCKLE DOMAINCONTAINING PROTEIN-RELATED"/>
    <property type="match status" value="1"/>
</dbReference>
<feature type="compositionally biased region" description="Polar residues" evidence="2">
    <location>
        <begin position="196"/>
        <end position="205"/>
    </location>
</feature>
<keyword evidence="5" id="KW-1185">Reference proteome</keyword>
<accession>A0AAV7RPD1</accession>
<dbReference type="InterPro" id="IPR036875">
    <property type="entry name" value="Znf_CCHC_sf"/>
</dbReference>
<dbReference type="AlphaFoldDB" id="A0AAV7RPD1"/>
<dbReference type="GO" id="GO:0008270">
    <property type="term" value="F:zinc ion binding"/>
    <property type="evidence" value="ECO:0007669"/>
    <property type="project" value="UniProtKB-KW"/>
</dbReference>
<dbReference type="InterPro" id="IPR001878">
    <property type="entry name" value="Znf_CCHC"/>
</dbReference>
<dbReference type="GO" id="GO:0003676">
    <property type="term" value="F:nucleic acid binding"/>
    <property type="evidence" value="ECO:0007669"/>
    <property type="project" value="InterPro"/>
</dbReference>
<reference evidence="4" key="1">
    <citation type="journal article" date="2022" name="bioRxiv">
        <title>Sequencing and chromosome-scale assembly of the giantPleurodeles waltlgenome.</title>
        <authorList>
            <person name="Brown T."/>
            <person name="Elewa A."/>
            <person name="Iarovenko S."/>
            <person name="Subramanian E."/>
            <person name="Araus A.J."/>
            <person name="Petzold A."/>
            <person name="Susuki M."/>
            <person name="Suzuki K.-i.T."/>
            <person name="Hayashi T."/>
            <person name="Toyoda A."/>
            <person name="Oliveira C."/>
            <person name="Osipova E."/>
            <person name="Leigh N.D."/>
            <person name="Simon A."/>
            <person name="Yun M.H."/>
        </authorList>
    </citation>
    <scope>NUCLEOTIDE SEQUENCE</scope>
    <source>
        <strain evidence="4">20211129_DDA</strain>
        <tissue evidence="4">Liver</tissue>
    </source>
</reference>
<keyword evidence="1" id="KW-0479">Metal-binding</keyword>
<evidence type="ECO:0000259" key="3">
    <source>
        <dbReference type="PROSITE" id="PS50158"/>
    </source>
</evidence>
<dbReference type="SUPFAM" id="SSF57756">
    <property type="entry name" value="Retrovirus zinc finger-like domains"/>
    <property type="match status" value="1"/>
</dbReference>
<dbReference type="SUPFAM" id="SSF50630">
    <property type="entry name" value="Acid proteases"/>
    <property type="match status" value="1"/>
</dbReference>
<name>A0AAV7RPD1_PLEWA</name>
<organism evidence="4 5">
    <name type="scientific">Pleurodeles waltl</name>
    <name type="common">Iberian ribbed newt</name>
    <dbReference type="NCBI Taxonomy" id="8319"/>
    <lineage>
        <taxon>Eukaryota</taxon>
        <taxon>Metazoa</taxon>
        <taxon>Chordata</taxon>
        <taxon>Craniata</taxon>
        <taxon>Vertebrata</taxon>
        <taxon>Euteleostomi</taxon>
        <taxon>Amphibia</taxon>
        <taxon>Batrachia</taxon>
        <taxon>Caudata</taxon>
        <taxon>Salamandroidea</taxon>
        <taxon>Salamandridae</taxon>
        <taxon>Pleurodelinae</taxon>
        <taxon>Pleurodeles</taxon>
    </lineage>
</organism>
<proteinExistence type="predicted"/>
<sequence>MMVHSSDRALPTASAAPSHPATGPQCYHCSEWGHIARNCPLKKDPEEPVEVGLMKGRVLWSGGRRPKYTLKVYLNDMERTALVDSGCSQSVNLQNLVMPEQRTPQAKVLIVCVHGDQWLYPVAMVRLNWRGDDETITVGVIPNLGEDLILCTDYVNFTPLLEKACRVVGRGTLWSKQDRSKNPEKITQLETEERTTTGTSKLQWP</sequence>
<keyword evidence="1" id="KW-0863">Zinc-finger</keyword>
<evidence type="ECO:0000313" key="5">
    <source>
        <dbReference type="Proteomes" id="UP001066276"/>
    </source>
</evidence>
<dbReference type="InterPro" id="IPR021109">
    <property type="entry name" value="Peptidase_aspartic_dom_sf"/>
</dbReference>